<name>A0A1V3X5D6_MYCKA</name>
<dbReference type="InterPro" id="IPR016039">
    <property type="entry name" value="Thiolase-like"/>
</dbReference>
<sequence length="224" mass="23959">MNAARRRCFGEEYRMQGPGFASPGDSLGEPIDVHELLAKTRETLARQRETIEGLRAGRREPVAVLGMGLRLPAGIETASQLWSFLRAGGDAITPIDDDGWNVTLDRDGAGRRHDAPPQSAALIADHDAFDPAYFSISPKEAAGMDPQQRMILEVTDRAFADAGVSIRCAASERTGRSSARAATTISCKAPIFVGVSFSMLTPGPARLAPLRPAGWAMSSDLPGR</sequence>
<dbReference type="GO" id="GO:0006633">
    <property type="term" value="P:fatty acid biosynthetic process"/>
    <property type="evidence" value="ECO:0007669"/>
    <property type="project" value="TreeGrafter"/>
</dbReference>
<dbReference type="EMBL" id="MVBM01000004">
    <property type="protein sequence ID" value="OOK74277.1"/>
    <property type="molecule type" value="Genomic_DNA"/>
</dbReference>
<reference evidence="5 6" key="1">
    <citation type="submission" date="2017-02" db="EMBL/GenBank/DDBJ databases">
        <title>Complete genome sequences of Mycobacterium kansasii strains isolated from rhesus macaques.</title>
        <authorList>
            <person name="Panda A."/>
            <person name="Nagaraj S."/>
            <person name="Zhao X."/>
            <person name="Tettelin H."/>
            <person name="Detolla L.J."/>
        </authorList>
    </citation>
    <scope>NUCLEOTIDE SEQUENCE [LARGE SCALE GENOMIC DNA]</scope>
    <source>
        <strain evidence="5 6">11-3813</strain>
    </source>
</reference>
<accession>A0A1V3X5D6</accession>
<keyword evidence="1" id="KW-0596">Phosphopantetheine</keyword>
<evidence type="ECO:0000259" key="4">
    <source>
        <dbReference type="PROSITE" id="PS52004"/>
    </source>
</evidence>
<feature type="domain" description="Ketosynthase family 3 (KS3)" evidence="4">
    <location>
        <begin position="59"/>
        <end position="224"/>
    </location>
</feature>
<dbReference type="SUPFAM" id="SSF53901">
    <property type="entry name" value="Thiolase-like"/>
    <property type="match status" value="1"/>
</dbReference>
<dbReference type="InterPro" id="IPR050091">
    <property type="entry name" value="PKS_NRPS_Biosynth_Enz"/>
</dbReference>
<dbReference type="GO" id="GO:0004312">
    <property type="term" value="F:fatty acid synthase activity"/>
    <property type="evidence" value="ECO:0007669"/>
    <property type="project" value="TreeGrafter"/>
</dbReference>
<dbReference type="PROSITE" id="PS52004">
    <property type="entry name" value="KS3_2"/>
    <property type="match status" value="1"/>
</dbReference>
<protein>
    <submittedName>
        <fullName evidence="5">Beta-ketoacyl synthase, N-terminal domain protein</fullName>
    </submittedName>
</protein>
<dbReference type="InterPro" id="IPR020841">
    <property type="entry name" value="PKS_Beta-ketoAc_synthase_dom"/>
</dbReference>
<keyword evidence="2" id="KW-0597">Phosphoprotein</keyword>
<dbReference type="AlphaFoldDB" id="A0A1V3X5D6"/>
<keyword evidence="3" id="KW-0511">Multifunctional enzyme</keyword>
<evidence type="ECO:0000313" key="5">
    <source>
        <dbReference type="EMBL" id="OOK74277.1"/>
    </source>
</evidence>
<dbReference type="Proteomes" id="UP000189229">
    <property type="component" value="Unassembled WGS sequence"/>
</dbReference>
<evidence type="ECO:0000313" key="6">
    <source>
        <dbReference type="Proteomes" id="UP000189229"/>
    </source>
</evidence>
<evidence type="ECO:0000256" key="1">
    <source>
        <dbReference type="ARBA" id="ARBA00022450"/>
    </source>
</evidence>
<evidence type="ECO:0000256" key="3">
    <source>
        <dbReference type="ARBA" id="ARBA00023268"/>
    </source>
</evidence>
<dbReference type="InterPro" id="IPR014030">
    <property type="entry name" value="Ketoacyl_synth_N"/>
</dbReference>
<dbReference type="SMART" id="SM00825">
    <property type="entry name" value="PKS_KS"/>
    <property type="match status" value="1"/>
</dbReference>
<dbReference type="Pfam" id="PF00109">
    <property type="entry name" value="ketoacyl-synt"/>
    <property type="match status" value="1"/>
</dbReference>
<proteinExistence type="predicted"/>
<dbReference type="Gene3D" id="3.40.47.10">
    <property type="match status" value="1"/>
</dbReference>
<gene>
    <name evidence="5" type="ORF">BZL30_4387</name>
</gene>
<evidence type="ECO:0000256" key="2">
    <source>
        <dbReference type="ARBA" id="ARBA00022553"/>
    </source>
</evidence>
<comment type="caution">
    <text evidence="5">The sequence shown here is derived from an EMBL/GenBank/DDBJ whole genome shotgun (WGS) entry which is preliminary data.</text>
</comment>
<dbReference type="PANTHER" id="PTHR43775">
    <property type="entry name" value="FATTY ACID SYNTHASE"/>
    <property type="match status" value="1"/>
</dbReference>
<organism evidence="5 6">
    <name type="scientific">Mycobacterium kansasii</name>
    <dbReference type="NCBI Taxonomy" id="1768"/>
    <lineage>
        <taxon>Bacteria</taxon>
        <taxon>Bacillati</taxon>
        <taxon>Actinomycetota</taxon>
        <taxon>Actinomycetes</taxon>
        <taxon>Mycobacteriales</taxon>
        <taxon>Mycobacteriaceae</taxon>
        <taxon>Mycobacterium</taxon>
    </lineage>
</organism>
<dbReference type="PANTHER" id="PTHR43775:SF37">
    <property type="entry name" value="SI:DKEY-61P9.11"/>
    <property type="match status" value="1"/>
</dbReference>